<evidence type="ECO:0000313" key="3">
    <source>
        <dbReference type="EMBL" id="STR03083.1"/>
    </source>
</evidence>
<organism evidence="3 4">
    <name type="scientific">Kingella potus</name>
    <dbReference type="NCBI Taxonomy" id="265175"/>
    <lineage>
        <taxon>Bacteria</taxon>
        <taxon>Pseudomonadati</taxon>
        <taxon>Pseudomonadota</taxon>
        <taxon>Betaproteobacteria</taxon>
        <taxon>Neisseriales</taxon>
        <taxon>Neisseriaceae</taxon>
        <taxon>Kingella</taxon>
    </lineage>
</organism>
<dbReference type="Proteomes" id="UP000254293">
    <property type="component" value="Unassembled WGS sequence"/>
</dbReference>
<evidence type="ECO:0000256" key="2">
    <source>
        <dbReference type="SAM" id="SignalP"/>
    </source>
</evidence>
<name>A0A377R423_9NEIS</name>
<keyword evidence="2" id="KW-0732">Signal</keyword>
<feature type="signal peptide" evidence="2">
    <location>
        <begin position="1"/>
        <end position="25"/>
    </location>
</feature>
<keyword evidence="3" id="KW-0449">Lipoprotein</keyword>
<feature type="chain" id="PRO_5017077235" evidence="2">
    <location>
        <begin position="26"/>
        <end position="628"/>
    </location>
</feature>
<sequence length="628" mass="69077">MPAGKPKLTAAACALILLSVPVLHAAGKIKQPVAKVARVGHIRMDEAETARREAVVRHTNDTFTLFSAELALQKGDPGTALGTYIAMLERTRDPEVAERAIDMAVGLGAYQYAEQVYQSWLKIEPAPGPALQRITWMRDMVRGNYANARDGFDAALAGADESQRSRIFLLVAQIAAQNPEVAKIMEDTVHKHAAAHQDKPDAVIADAILSALNDKPDAAVRALQRLAQLDSEILPPTYITMRLIGQRKPDTINRFFAETDTEKLSPVWQELQIEALIYAGKKEEAGRLLQHLIDKRPSADLYIQAALLSSNRKAPLEETVGYLTKAYQTGTQEQQSRAAVIAVLRNADNKNFAAARKWVAKIHAADYAFDKAVLTASLDAEEHKWQQAAAEVRRARKMTAKQGRFFDTTHLDRIETLTAARLPAPQQALAALNRLYERAVRQKADAETLATILYQRALVYSDRLHQPEKAVADLRRCLELVPGNPNTQNALGYTLITLSKPQINEGFVLISAAFEQMPEDPAVNDSMGWAYFLKGDAEAALPYLQYAFKEQPEAEVAAHLGEVLWTLGRKDEASAILKQGQSIDSGHRVLQNTLHRLGLTPAKPAAETAKGKGKAEPVQQAAKKKKAV</sequence>
<dbReference type="InterPro" id="IPR011990">
    <property type="entry name" value="TPR-like_helical_dom_sf"/>
</dbReference>
<dbReference type="OrthoDB" id="9766710at2"/>
<dbReference type="PANTHER" id="PTHR12558:SF47">
    <property type="entry name" value="LIPOPOLYSACCHARIDE ASSEMBLY PROTEIN B"/>
    <property type="match status" value="1"/>
</dbReference>
<dbReference type="SMART" id="SM00028">
    <property type="entry name" value="TPR"/>
    <property type="match status" value="2"/>
</dbReference>
<dbReference type="Gene3D" id="1.25.40.10">
    <property type="entry name" value="Tetratricopeptide repeat domain"/>
    <property type="match status" value="3"/>
</dbReference>
<gene>
    <name evidence="3" type="ORF">NCTC13336_01976</name>
</gene>
<dbReference type="SUPFAM" id="SSF48452">
    <property type="entry name" value="TPR-like"/>
    <property type="match status" value="1"/>
</dbReference>
<reference evidence="3 4" key="1">
    <citation type="submission" date="2018-06" db="EMBL/GenBank/DDBJ databases">
        <authorList>
            <consortium name="Pathogen Informatics"/>
            <person name="Doyle S."/>
        </authorList>
    </citation>
    <scope>NUCLEOTIDE SEQUENCE [LARGE SCALE GENOMIC DNA]</scope>
    <source>
        <strain evidence="3 4">NCTC13336</strain>
    </source>
</reference>
<keyword evidence="4" id="KW-1185">Reference proteome</keyword>
<proteinExistence type="predicted"/>
<dbReference type="RefSeq" id="WP_115308989.1">
    <property type="nucleotide sequence ID" value="NZ_UGJJ01000003.1"/>
</dbReference>
<dbReference type="Pfam" id="PF14559">
    <property type="entry name" value="TPR_19"/>
    <property type="match status" value="1"/>
</dbReference>
<evidence type="ECO:0000313" key="4">
    <source>
        <dbReference type="Proteomes" id="UP000254293"/>
    </source>
</evidence>
<dbReference type="EMBL" id="UGJJ01000003">
    <property type="protein sequence ID" value="STR03083.1"/>
    <property type="molecule type" value="Genomic_DNA"/>
</dbReference>
<dbReference type="AlphaFoldDB" id="A0A377R423"/>
<protein>
    <submittedName>
        <fullName evidence="3">Putative PEP-CTERM system TPR-repeat lipoprotein</fullName>
    </submittedName>
</protein>
<dbReference type="InterPro" id="IPR019734">
    <property type="entry name" value="TPR_rpt"/>
</dbReference>
<dbReference type="PANTHER" id="PTHR12558">
    <property type="entry name" value="CELL DIVISION CYCLE 16,23,27"/>
    <property type="match status" value="1"/>
</dbReference>
<accession>A0A377R423</accession>
<feature type="region of interest" description="Disordered" evidence="1">
    <location>
        <begin position="600"/>
        <end position="628"/>
    </location>
</feature>
<evidence type="ECO:0000256" key="1">
    <source>
        <dbReference type="SAM" id="MobiDB-lite"/>
    </source>
</evidence>